<sequence>MLKNRKVLQKFIHHDVEDPDDNENFYDVASLLMAIKFETVLLNKLTLLQKLEMIRIELYNKNMDYFVKWNQDEHFPQRMVEHVFHENSEIKMFDYQLMRELALKLFSKDFRRIPLKHFSDIEDKLEDLILNFLIDVKEGDVESETSLLKFKNKVTRDGMIDTYIKLVEHQIRHDFRYVCYCDGKNCEGLIEEKTVLEKLYTLISLRQGNSTVHSSGQRNVVTEKDPNDTFFSREDVQPKNSQLEQKLFGNKQVSSAINFQNYDNIPVEVTGSNIPAEIDNFIDSALDDLLKETIKLSGYSHPTPVQKRAIPIVTSGRDLMACAQTGSGKTAAFLLPILSQNFKDGQPTETASIGYGDEKKPQVPLTLILTPTRELAIQIFDEACKFSYRSWVRPCVCYGGQPIFDQIRDLEQGCNLLVATPGRLIDLIDRRKVSLQSVRYFVMDEADRMLNMGFEPQIRRIVEGEDMPKERQTLMFSATFPKNIKLLAEDFLKEYVFLTVGRVGSTSDTIVQKIEYVEEMEKRGALLDLLQKDQMLNMQDQNGPNLTLVFVEKRKNCDIVCDFLLKNRFPATSIHGNRSQQDREDALSMFRLGRIPILVATSVAARGLDIPYVNHVINFDLPSDIDEYVHRIGRTANVDCEFLGRAGNNGKATAFFNLSRDKFLLKDLTELLKEAKQELPPWIHEKTMEFDFEQKQKVLLKKQGKLAGNQNPNQQISRGLENMNNNYMNNSTGGMNMGNRGGMIMNRGG</sequence>
<dbReference type="EMBL" id="JADGJW010000069">
    <property type="protein sequence ID" value="KAJ3225175.1"/>
    <property type="molecule type" value="Genomic_DNA"/>
</dbReference>
<evidence type="ECO:0000256" key="8">
    <source>
        <dbReference type="ARBA" id="ARBA00025161"/>
    </source>
</evidence>
<evidence type="ECO:0000256" key="2">
    <source>
        <dbReference type="ARBA" id="ARBA00022741"/>
    </source>
</evidence>
<evidence type="ECO:0000313" key="16">
    <source>
        <dbReference type="Proteomes" id="UP001211065"/>
    </source>
</evidence>
<dbReference type="PANTHER" id="PTHR47958">
    <property type="entry name" value="ATP-DEPENDENT RNA HELICASE DBP3"/>
    <property type="match status" value="1"/>
</dbReference>
<evidence type="ECO:0000256" key="4">
    <source>
        <dbReference type="ARBA" id="ARBA00022806"/>
    </source>
</evidence>
<dbReference type="GO" id="GO:0016787">
    <property type="term" value="F:hydrolase activity"/>
    <property type="evidence" value="ECO:0007669"/>
    <property type="project" value="UniProtKB-KW"/>
</dbReference>
<evidence type="ECO:0000256" key="9">
    <source>
        <dbReference type="ARBA" id="ARBA00047984"/>
    </source>
</evidence>
<keyword evidence="4 11" id="KW-0347">Helicase</keyword>
<gene>
    <name evidence="15" type="primary">DED1</name>
    <name evidence="15" type="ORF">HK099_007258</name>
</gene>
<dbReference type="Proteomes" id="UP001211065">
    <property type="component" value="Unassembled WGS sequence"/>
</dbReference>
<evidence type="ECO:0000256" key="5">
    <source>
        <dbReference type="ARBA" id="ARBA00022840"/>
    </source>
</evidence>
<dbReference type="GO" id="GO:0003724">
    <property type="term" value="F:RNA helicase activity"/>
    <property type="evidence" value="ECO:0007669"/>
    <property type="project" value="UniProtKB-EC"/>
</dbReference>
<evidence type="ECO:0000259" key="12">
    <source>
        <dbReference type="PROSITE" id="PS51192"/>
    </source>
</evidence>
<evidence type="ECO:0000256" key="11">
    <source>
        <dbReference type="RuleBase" id="RU000492"/>
    </source>
</evidence>
<dbReference type="SMART" id="SM00487">
    <property type="entry name" value="DEXDc"/>
    <property type="match status" value="1"/>
</dbReference>
<comment type="caution">
    <text evidence="15">The sequence shown here is derived from an EMBL/GenBank/DDBJ whole genome shotgun (WGS) entry which is preliminary data.</text>
</comment>
<accession>A0AAD5U5I6</accession>
<feature type="non-terminal residue" evidence="15">
    <location>
        <position position="749"/>
    </location>
</feature>
<feature type="domain" description="Helicase C-terminal" evidence="13">
    <location>
        <begin position="531"/>
        <end position="687"/>
    </location>
</feature>
<dbReference type="SMART" id="SM00490">
    <property type="entry name" value="HELICc"/>
    <property type="match status" value="1"/>
</dbReference>
<dbReference type="PROSITE" id="PS51195">
    <property type="entry name" value="Q_MOTIF"/>
    <property type="match status" value="1"/>
</dbReference>
<proteinExistence type="inferred from homology"/>
<keyword evidence="3 11" id="KW-0378">Hydrolase</keyword>
<keyword evidence="5 11" id="KW-0067">ATP-binding</keyword>
<dbReference type="InterPro" id="IPR011545">
    <property type="entry name" value="DEAD/DEAH_box_helicase_dom"/>
</dbReference>
<comment type="similarity">
    <text evidence="11">Belongs to the DEAD box helicase family.</text>
</comment>
<dbReference type="InterPro" id="IPR000629">
    <property type="entry name" value="RNA-helicase_DEAD-box_CS"/>
</dbReference>
<evidence type="ECO:0000313" key="15">
    <source>
        <dbReference type="EMBL" id="KAJ3225175.1"/>
    </source>
</evidence>
<dbReference type="GO" id="GO:0005524">
    <property type="term" value="F:ATP binding"/>
    <property type="evidence" value="ECO:0007669"/>
    <property type="project" value="UniProtKB-KW"/>
</dbReference>
<dbReference type="Pfam" id="PF00270">
    <property type="entry name" value="DEAD"/>
    <property type="match status" value="1"/>
</dbReference>
<keyword evidence="2 11" id="KW-0547">Nucleotide-binding</keyword>
<dbReference type="InterPro" id="IPR014014">
    <property type="entry name" value="RNA_helicase_DEAD_Q_motif"/>
</dbReference>
<evidence type="ECO:0000256" key="10">
    <source>
        <dbReference type="PROSITE-ProRule" id="PRU00552"/>
    </source>
</evidence>
<reference evidence="15" key="1">
    <citation type="submission" date="2020-05" db="EMBL/GenBank/DDBJ databases">
        <title>Phylogenomic resolution of chytrid fungi.</title>
        <authorList>
            <person name="Stajich J.E."/>
            <person name="Amses K."/>
            <person name="Simmons R."/>
            <person name="Seto K."/>
            <person name="Myers J."/>
            <person name="Bonds A."/>
            <person name="Quandt C.A."/>
            <person name="Barry K."/>
            <person name="Liu P."/>
            <person name="Grigoriev I."/>
            <person name="Longcore J.E."/>
            <person name="James T.Y."/>
        </authorList>
    </citation>
    <scope>NUCLEOTIDE SEQUENCE</scope>
    <source>
        <strain evidence="15">JEL0476</strain>
    </source>
</reference>
<dbReference type="CDD" id="cd18787">
    <property type="entry name" value="SF2_C_DEAD"/>
    <property type="match status" value="1"/>
</dbReference>
<dbReference type="AlphaFoldDB" id="A0AAD5U5I6"/>
<name>A0AAD5U5I6_9FUNG</name>
<dbReference type="PROSITE" id="PS00039">
    <property type="entry name" value="DEAD_ATP_HELICASE"/>
    <property type="match status" value="1"/>
</dbReference>
<dbReference type="PROSITE" id="PS51194">
    <property type="entry name" value="HELICASE_CTER"/>
    <property type="match status" value="1"/>
</dbReference>
<evidence type="ECO:0000256" key="7">
    <source>
        <dbReference type="ARBA" id="ARBA00024405"/>
    </source>
</evidence>
<dbReference type="InterPro" id="IPR014001">
    <property type="entry name" value="Helicase_ATP-bd"/>
</dbReference>
<keyword evidence="16" id="KW-1185">Reference proteome</keyword>
<dbReference type="InterPro" id="IPR027417">
    <property type="entry name" value="P-loop_NTPase"/>
</dbReference>
<comment type="function">
    <text evidence="8">ATP-binding RNA helicase involved in translation initiation. Remodels RNA in response to ADP and ATP concentrations by facilitating disruption, but also formation of RNA duplexes.</text>
</comment>
<dbReference type="Pfam" id="PF00271">
    <property type="entry name" value="Helicase_C"/>
    <property type="match status" value="1"/>
</dbReference>
<dbReference type="PROSITE" id="PS51192">
    <property type="entry name" value="HELICASE_ATP_BIND_1"/>
    <property type="match status" value="1"/>
</dbReference>
<dbReference type="EC" id="3.6.4.13" evidence="1"/>
<protein>
    <recommendedName>
        <fullName evidence="6">ATP-dependent RNA helicase DED1</fullName>
        <ecNumber evidence="1">3.6.4.13</ecNumber>
    </recommendedName>
    <alternativeName>
        <fullName evidence="7">ATP-dependent RNA helicase ded1</fullName>
    </alternativeName>
</protein>
<feature type="short sequence motif" description="Q motif" evidence="10">
    <location>
        <begin position="279"/>
        <end position="307"/>
    </location>
</feature>
<organism evidence="15 16">
    <name type="scientific">Clydaea vesicula</name>
    <dbReference type="NCBI Taxonomy" id="447962"/>
    <lineage>
        <taxon>Eukaryota</taxon>
        <taxon>Fungi</taxon>
        <taxon>Fungi incertae sedis</taxon>
        <taxon>Chytridiomycota</taxon>
        <taxon>Chytridiomycota incertae sedis</taxon>
        <taxon>Chytridiomycetes</taxon>
        <taxon>Lobulomycetales</taxon>
        <taxon>Lobulomycetaceae</taxon>
        <taxon>Clydaea</taxon>
    </lineage>
</organism>
<feature type="domain" description="DEAD-box RNA helicase Q" evidence="14">
    <location>
        <begin position="279"/>
        <end position="307"/>
    </location>
</feature>
<dbReference type="SUPFAM" id="SSF52540">
    <property type="entry name" value="P-loop containing nucleoside triphosphate hydrolases"/>
    <property type="match status" value="2"/>
</dbReference>
<evidence type="ECO:0000256" key="1">
    <source>
        <dbReference type="ARBA" id="ARBA00012552"/>
    </source>
</evidence>
<dbReference type="InterPro" id="IPR001650">
    <property type="entry name" value="Helicase_C-like"/>
</dbReference>
<feature type="domain" description="Helicase ATP-binding" evidence="12">
    <location>
        <begin position="310"/>
        <end position="498"/>
    </location>
</feature>
<dbReference type="GO" id="GO:0003676">
    <property type="term" value="F:nucleic acid binding"/>
    <property type="evidence" value="ECO:0007669"/>
    <property type="project" value="InterPro"/>
</dbReference>
<evidence type="ECO:0000259" key="13">
    <source>
        <dbReference type="PROSITE" id="PS51194"/>
    </source>
</evidence>
<evidence type="ECO:0000256" key="3">
    <source>
        <dbReference type="ARBA" id="ARBA00022801"/>
    </source>
</evidence>
<evidence type="ECO:0000259" key="14">
    <source>
        <dbReference type="PROSITE" id="PS51195"/>
    </source>
</evidence>
<dbReference type="FunFam" id="3.40.50.300:FF:000397">
    <property type="entry name" value="Probable ATP-dependent RNA helicase DDX4"/>
    <property type="match status" value="1"/>
</dbReference>
<dbReference type="FunFam" id="3.40.50.300:FF:000008">
    <property type="entry name" value="ATP-dependent RNA helicase RhlB"/>
    <property type="match status" value="1"/>
</dbReference>
<comment type="catalytic activity">
    <reaction evidence="9">
        <text>ATP + H2O = ADP + phosphate + H(+)</text>
        <dbReference type="Rhea" id="RHEA:13065"/>
        <dbReference type="ChEBI" id="CHEBI:15377"/>
        <dbReference type="ChEBI" id="CHEBI:15378"/>
        <dbReference type="ChEBI" id="CHEBI:30616"/>
        <dbReference type="ChEBI" id="CHEBI:43474"/>
        <dbReference type="ChEBI" id="CHEBI:456216"/>
        <dbReference type="EC" id="3.6.4.13"/>
    </reaction>
</comment>
<dbReference type="Gene3D" id="3.40.50.300">
    <property type="entry name" value="P-loop containing nucleotide triphosphate hydrolases"/>
    <property type="match status" value="2"/>
</dbReference>
<evidence type="ECO:0000256" key="6">
    <source>
        <dbReference type="ARBA" id="ARBA00024397"/>
    </source>
</evidence>